<evidence type="ECO:0000256" key="2">
    <source>
        <dbReference type="ARBA" id="ARBA00005583"/>
    </source>
</evidence>
<comment type="caution">
    <text evidence="10">The sequence shown here is derived from an EMBL/GenBank/DDBJ whole genome shotgun (WGS) entry which is preliminary data.</text>
</comment>
<dbReference type="Pfam" id="PF10555">
    <property type="entry name" value="MraY_sig1"/>
    <property type="match status" value="1"/>
</dbReference>
<sequence length="333" mass="35736">MDIVLYCLAIVIAAVITGLLGYFMVPFLHKIKFGQTIREVGPSWHKNKQGTPTMGGIMFIIGSSVAAVICIAFLWLNGGAETQLMLVKVMAGALMAVGFGIVGFLDDYISIKKHRNLGLTEIQKLILQFIIVGAYLLSVALAGGTTETVIPFLGSVDLGFFYYILAAVFIVGMVNAVNFTDGIDGLNTSVTLVVALVFSVIAMLLNRVGLSLYAAAIVGAMIGFLFWNANPAKVFMGDTGSLFLGGAVCALAFGVDMPILLILIGIIYIVEILSVVLQVTYFKISHGKRIFKMAPIHHHFEMCGWNENKICFVFSGVTLFAGIIGVLLAVFGC</sequence>
<dbReference type="PANTHER" id="PTHR22926:SF5">
    <property type="entry name" value="PHOSPHO-N-ACETYLMURAMOYL-PENTAPEPTIDE-TRANSFERASE HOMOLOG"/>
    <property type="match status" value="1"/>
</dbReference>
<dbReference type="GO" id="GO:0005886">
    <property type="term" value="C:plasma membrane"/>
    <property type="evidence" value="ECO:0007669"/>
    <property type="project" value="UniProtKB-SubCell"/>
</dbReference>
<dbReference type="RefSeq" id="WP_308448529.1">
    <property type="nucleotide sequence ID" value="NZ_JAJEQC010000002.1"/>
</dbReference>
<keyword evidence="4 7" id="KW-0812">Transmembrane</keyword>
<dbReference type="EMBL" id="JAJEQC010000002">
    <property type="protein sequence ID" value="MCC2135941.1"/>
    <property type="molecule type" value="Genomic_DNA"/>
</dbReference>
<keyword evidence="7" id="KW-0133">Cell shape</keyword>
<protein>
    <recommendedName>
        <fullName evidence="7 8">Phospho-N-acetylmuramoyl-pentapeptide-transferase</fullName>
        <ecNumber evidence="7 8">2.7.8.13</ecNumber>
    </recommendedName>
    <alternativeName>
        <fullName evidence="7">UDP-MurNAc-pentapeptide phosphotransferase</fullName>
    </alternativeName>
</protein>
<dbReference type="PROSITE" id="PS01348">
    <property type="entry name" value="MRAY_2"/>
    <property type="match status" value="1"/>
</dbReference>
<comment type="catalytic activity">
    <reaction evidence="7">
        <text>UDP-N-acetyl-alpha-D-muramoyl-L-alanyl-gamma-D-glutamyl-meso-2,6-diaminopimeloyl-D-alanyl-D-alanine + di-trans,octa-cis-undecaprenyl phosphate = di-trans,octa-cis-undecaprenyl diphospho-N-acetyl-alpha-D-muramoyl-L-alanyl-D-glutamyl-meso-2,6-diaminopimeloyl-D-alanyl-D-alanine + UMP</text>
        <dbReference type="Rhea" id="RHEA:28386"/>
        <dbReference type="ChEBI" id="CHEBI:57865"/>
        <dbReference type="ChEBI" id="CHEBI:60392"/>
        <dbReference type="ChEBI" id="CHEBI:61386"/>
        <dbReference type="ChEBI" id="CHEBI:61387"/>
        <dbReference type="EC" id="2.7.8.13"/>
    </reaction>
</comment>
<dbReference type="Proteomes" id="UP001199424">
    <property type="component" value="Unassembled WGS sequence"/>
</dbReference>
<comment type="pathway">
    <text evidence="7">Cell wall biogenesis; peptidoglycan biosynthesis.</text>
</comment>
<dbReference type="PANTHER" id="PTHR22926">
    <property type="entry name" value="PHOSPHO-N-ACETYLMURAMOYL-PENTAPEPTIDE-TRANSFERASE"/>
    <property type="match status" value="1"/>
</dbReference>
<gene>
    <name evidence="7 10" type="primary">mraY</name>
    <name evidence="10" type="ORF">LKD31_02795</name>
</gene>
<evidence type="ECO:0000256" key="3">
    <source>
        <dbReference type="ARBA" id="ARBA00022679"/>
    </source>
</evidence>
<keyword evidence="11" id="KW-1185">Reference proteome</keyword>
<feature type="transmembrane region" description="Helical" evidence="7">
    <location>
        <begin position="186"/>
        <end position="204"/>
    </location>
</feature>
<keyword evidence="7" id="KW-0573">Peptidoglycan synthesis</keyword>
<dbReference type="GO" id="GO:0009252">
    <property type="term" value="P:peptidoglycan biosynthetic process"/>
    <property type="evidence" value="ECO:0007669"/>
    <property type="project" value="UniProtKB-UniRule"/>
</dbReference>
<dbReference type="CDD" id="cd06852">
    <property type="entry name" value="GT_MraY"/>
    <property type="match status" value="1"/>
</dbReference>
<evidence type="ECO:0000313" key="10">
    <source>
        <dbReference type="EMBL" id="MCC2135941.1"/>
    </source>
</evidence>
<keyword evidence="3 7" id="KW-0808">Transferase</keyword>
<organism evidence="10 11">
    <name type="scientific">Hominenteromicrobium mulieris</name>
    <dbReference type="NCBI Taxonomy" id="2885357"/>
    <lineage>
        <taxon>Bacteria</taxon>
        <taxon>Bacillati</taxon>
        <taxon>Bacillota</taxon>
        <taxon>Clostridia</taxon>
        <taxon>Eubacteriales</taxon>
        <taxon>Oscillospiraceae</taxon>
        <taxon>Hominenteromicrobium</taxon>
    </lineage>
</organism>
<feature type="transmembrane region" description="Helical" evidence="7">
    <location>
        <begin position="210"/>
        <end position="227"/>
    </location>
</feature>
<evidence type="ECO:0000256" key="9">
    <source>
        <dbReference type="PIRSR" id="PIRSR600715-1"/>
    </source>
</evidence>
<comment type="function">
    <text evidence="7">Catalyzes the initial step of the lipid cycle reactions in the biosynthesis of the cell wall peptidoglycan: transfers peptidoglycan precursor phospho-MurNAc-pentapeptide from UDP-MurNAc-pentapeptide onto the lipid carrier undecaprenyl phosphate, yielding undecaprenyl-pyrophosphoryl-MurNAc-pentapeptide, known as lipid I.</text>
</comment>
<dbReference type="Pfam" id="PF00953">
    <property type="entry name" value="Glycos_transf_4"/>
    <property type="match status" value="1"/>
</dbReference>
<evidence type="ECO:0000256" key="7">
    <source>
        <dbReference type="HAMAP-Rule" id="MF_00038"/>
    </source>
</evidence>
<evidence type="ECO:0000256" key="1">
    <source>
        <dbReference type="ARBA" id="ARBA00004141"/>
    </source>
</evidence>
<keyword evidence="7" id="KW-0131">Cell cycle</keyword>
<dbReference type="NCBIfam" id="TIGR00445">
    <property type="entry name" value="mraY"/>
    <property type="match status" value="1"/>
</dbReference>
<comment type="subcellular location">
    <subcellularLocation>
        <location evidence="7">Cell membrane</location>
        <topology evidence="7">Multi-pass membrane protein</topology>
    </subcellularLocation>
    <subcellularLocation>
        <location evidence="1">Membrane</location>
        <topology evidence="1">Multi-pass membrane protein</topology>
    </subcellularLocation>
</comment>
<dbReference type="HAMAP" id="MF_00038">
    <property type="entry name" value="MraY"/>
    <property type="match status" value="1"/>
</dbReference>
<feature type="transmembrane region" description="Helical" evidence="7">
    <location>
        <begin position="310"/>
        <end position="331"/>
    </location>
</feature>
<accession>A0AAE3AIM1</accession>
<evidence type="ECO:0000256" key="5">
    <source>
        <dbReference type="ARBA" id="ARBA00022989"/>
    </source>
</evidence>
<dbReference type="GO" id="GO:0051301">
    <property type="term" value="P:cell division"/>
    <property type="evidence" value="ECO:0007669"/>
    <property type="project" value="UniProtKB-KW"/>
</dbReference>
<feature type="transmembrane region" description="Helical" evidence="7">
    <location>
        <begin position="259"/>
        <end position="282"/>
    </location>
</feature>
<keyword evidence="7" id="KW-0961">Cell wall biogenesis/degradation</keyword>
<feature type="transmembrane region" description="Helical" evidence="7">
    <location>
        <begin position="234"/>
        <end position="253"/>
    </location>
</feature>
<keyword evidence="7 9" id="KW-0479">Metal-binding</keyword>
<comment type="similarity">
    <text evidence="2 7">Belongs to the glycosyltransferase 4 family. MraY subfamily.</text>
</comment>
<dbReference type="PROSITE" id="PS01347">
    <property type="entry name" value="MRAY_1"/>
    <property type="match status" value="1"/>
</dbReference>
<comment type="cofactor">
    <cofactor evidence="7 9">
        <name>Mg(2+)</name>
        <dbReference type="ChEBI" id="CHEBI:18420"/>
    </cofactor>
</comment>
<feature type="transmembrane region" description="Helical" evidence="7">
    <location>
        <begin position="56"/>
        <end position="76"/>
    </location>
</feature>
<feature type="transmembrane region" description="Helical" evidence="7">
    <location>
        <begin position="6"/>
        <end position="28"/>
    </location>
</feature>
<feature type="transmembrane region" description="Helical" evidence="7">
    <location>
        <begin position="160"/>
        <end position="179"/>
    </location>
</feature>
<feature type="binding site" evidence="9">
    <location>
        <position position="238"/>
    </location>
    <ligand>
        <name>Mg(2+)</name>
        <dbReference type="ChEBI" id="CHEBI:18420"/>
    </ligand>
</feature>
<dbReference type="InterPro" id="IPR000715">
    <property type="entry name" value="Glycosyl_transferase_4"/>
</dbReference>
<feature type="binding site" evidence="9">
    <location>
        <position position="178"/>
    </location>
    <ligand>
        <name>Mg(2+)</name>
        <dbReference type="ChEBI" id="CHEBI:18420"/>
    </ligand>
</feature>
<dbReference type="InterPro" id="IPR018480">
    <property type="entry name" value="PNAcMuramoyl-5peptid_Trfase_CS"/>
</dbReference>
<evidence type="ECO:0000256" key="4">
    <source>
        <dbReference type="ARBA" id="ARBA00022692"/>
    </source>
</evidence>
<evidence type="ECO:0000256" key="6">
    <source>
        <dbReference type="ARBA" id="ARBA00023136"/>
    </source>
</evidence>
<dbReference type="GO" id="GO:0008360">
    <property type="term" value="P:regulation of cell shape"/>
    <property type="evidence" value="ECO:0007669"/>
    <property type="project" value="UniProtKB-KW"/>
</dbReference>
<dbReference type="GO" id="GO:0071555">
    <property type="term" value="P:cell wall organization"/>
    <property type="evidence" value="ECO:0007669"/>
    <property type="project" value="UniProtKB-KW"/>
</dbReference>
<dbReference type="EC" id="2.7.8.13" evidence="7 8"/>
<keyword evidence="7" id="KW-0132">Cell division</keyword>
<proteinExistence type="inferred from homology"/>
<feature type="transmembrane region" description="Helical" evidence="7">
    <location>
        <begin position="82"/>
        <end position="105"/>
    </location>
</feature>
<keyword evidence="7" id="KW-1003">Cell membrane</keyword>
<keyword evidence="6 7" id="KW-0472">Membrane</keyword>
<feature type="transmembrane region" description="Helical" evidence="7">
    <location>
        <begin position="125"/>
        <end position="145"/>
    </location>
</feature>
<evidence type="ECO:0000313" key="11">
    <source>
        <dbReference type="Proteomes" id="UP001199424"/>
    </source>
</evidence>
<name>A0AAE3AIM1_9FIRM</name>
<dbReference type="AlphaFoldDB" id="A0AAE3AIM1"/>
<reference evidence="10" key="1">
    <citation type="submission" date="2021-10" db="EMBL/GenBank/DDBJ databases">
        <title>Anaerobic single-cell dispensing facilitates the cultivation of human gut bacteria.</title>
        <authorList>
            <person name="Afrizal A."/>
        </authorList>
    </citation>
    <scope>NUCLEOTIDE SEQUENCE</scope>
    <source>
        <strain evidence="10">CLA-AA-H250</strain>
    </source>
</reference>
<keyword evidence="7 9" id="KW-0460">Magnesium</keyword>
<dbReference type="InterPro" id="IPR003524">
    <property type="entry name" value="PNAcMuramoyl-5peptid_Trfase"/>
</dbReference>
<dbReference type="GO" id="GO:0008963">
    <property type="term" value="F:phospho-N-acetylmuramoyl-pentapeptide-transferase activity"/>
    <property type="evidence" value="ECO:0007669"/>
    <property type="project" value="UniProtKB-UniRule"/>
</dbReference>
<dbReference type="GO" id="GO:0046872">
    <property type="term" value="F:metal ion binding"/>
    <property type="evidence" value="ECO:0007669"/>
    <property type="project" value="UniProtKB-KW"/>
</dbReference>
<keyword evidence="5 7" id="KW-1133">Transmembrane helix</keyword>
<evidence type="ECO:0000256" key="8">
    <source>
        <dbReference type="NCBIfam" id="TIGR00445"/>
    </source>
</evidence>